<keyword evidence="3" id="KW-1185">Reference proteome</keyword>
<feature type="domain" description="Cupin type-2" evidence="1">
    <location>
        <begin position="91"/>
        <end position="153"/>
    </location>
</feature>
<accession>A0ABP8N7V4</accession>
<dbReference type="InterPro" id="IPR013096">
    <property type="entry name" value="Cupin_2"/>
</dbReference>
<protein>
    <recommendedName>
        <fullName evidence="1">Cupin type-2 domain-containing protein</fullName>
    </recommendedName>
</protein>
<sequence>MTRCNFNLLTKKISLMKRRHFLQHSLLATSAIDLPAEALTLRPTKGISLKDGESRNSEKIVLAGTPLDFKVLSEDTGGDMAVFVSSNNRRGSGPPLHVHQNMDEFFCVLEGEFLFQVGNEKTRLKAGDTMFVARTVPHGFDCVSSQPGKLLVTVQPAGDMESFFRQLGKLLPEKGAPDLKAMGKLYQAHDSAIVGPPIAE</sequence>
<gene>
    <name evidence="2" type="ORF">GCM10023189_40080</name>
</gene>
<reference evidence="3" key="1">
    <citation type="journal article" date="2019" name="Int. J. Syst. Evol. Microbiol.">
        <title>The Global Catalogue of Microorganisms (GCM) 10K type strain sequencing project: providing services to taxonomists for standard genome sequencing and annotation.</title>
        <authorList>
            <consortium name="The Broad Institute Genomics Platform"/>
            <consortium name="The Broad Institute Genome Sequencing Center for Infectious Disease"/>
            <person name="Wu L."/>
            <person name="Ma J."/>
        </authorList>
    </citation>
    <scope>NUCLEOTIDE SEQUENCE [LARGE SCALE GENOMIC DNA]</scope>
    <source>
        <strain evidence="3">JCM 17927</strain>
    </source>
</reference>
<name>A0ABP8N7V4_9BACT</name>
<evidence type="ECO:0000313" key="2">
    <source>
        <dbReference type="EMBL" id="GAA4462849.1"/>
    </source>
</evidence>
<dbReference type="SUPFAM" id="SSF51182">
    <property type="entry name" value="RmlC-like cupins"/>
    <property type="match status" value="1"/>
</dbReference>
<comment type="caution">
    <text evidence="2">The sequence shown here is derived from an EMBL/GenBank/DDBJ whole genome shotgun (WGS) entry which is preliminary data.</text>
</comment>
<dbReference type="InterPro" id="IPR014710">
    <property type="entry name" value="RmlC-like_jellyroll"/>
</dbReference>
<dbReference type="Gene3D" id="2.60.120.10">
    <property type="entry name" value="Jelly Rolls"/>
    <property type="match status" value="1"/>
</dbReference>
<evidence type="ECO:0000313" key="3">
    <source>
        <dbReference type="Proteomes" id="UP001501175"/>
    </source>
</evidence>
<dbReference type="Proteomes" id="UP001501175">
    <property type="component" value="Unassembled WGS sequence"/>
</dbReference>
<dbReference type="InterPro" id="IPR011051">
    <property type="entry name" value="RmlC_Cupin_sf"/>
</dbReference>
<dbReference type="InterPro" id="IPR053146">
    <property type="entry name" value="QDO-like"/>
</dbReference>
<dbReference type="PANTHER" id="PTHR36440">
    <property type="entry name" value="PUTATIVE (AFU_ORTHOLOGUE AFUA_8G07350)-RELATED"/>
    <property type="match status" value="1"/>
</dbReference>
<evidence type="ECO:0000259" key="1">
    <source>
        <dbReference type="Pfam" id="PF07883"/>
    </source>
</evidence>
<dbReference type="Pfam" id="PF07883">
    <property type="entry name" value="Cupin_2"/>
    <property type="match status" value="1"/>
</dbReference>
<proteinExistence type="predicted"/>
<dbReference type="PANTHER" id="PTHR36440:SF1">
    <property type="entry name" value="PUTATIVE (AFU_ORTHOLOGUE AFUA_8G07350)-RELATED"/>
    <property type="match status" value="1"/>
</dbReference>
<organism evidence="2 3">
    <name type="scientific">Nibrella saemangeumensis</name>
    <dbReference type="NCBI Taxonomy" id="1084526"/>
    <lineage>
        <taxon>Bacteria</taxon>
        <taxon>Pseudomonadati</taxon>
        <taxon>Bacteroidota</taxon>
        <taxon>Cytophagia</taxon>
        <taxon>Cytophagales</taxon>
        <taxon>Spirosomataceae</taxon>
        <taxon>Nibrella</taxon>
    </lineage>
</organism>
<dbReference type="EMBL" id="BAABHD010000071">
    <property type="protein sequence ID" value="GAA4462849.1"/>
    <property type="molecule type" value="Genomic_DNA"/>
</dbReference>